<comment type="caution">
    <text evidence="2">The sequence shown here is derived from an EMBL/GenBank/DDBJ whole genome shotgun (WGS) entry which is preliminary data.</text>
</comment>
<keyword evidence="1" id="KW-1133">Transmembrane helix</keyword>
<keyword evidence="1" id="KW-0812">Transmembrane</keyword>
<organism evidence="2 3">
    <name type="scientific">Hymenobacter lutimineralis</name>
    <dbReference type="NCBI Taxonomy" id="2606448"/>
    <lineage>
        <taxon>Bacteria</taxon>
        <taxon>Pseudomonadati</taxon>
        <taxon>Bacteroidota</taxon>
        <taxon>Cytophagia</taxon>
        <taxon>Cytophagales</taxon>
        <taxon>Hymenobacteraceae</taxon>
        <taxon>Hymenobacter</taxon>
    </lineage>
</organism>
<reference evidence="2 3" key="1">
    <citation type="submission" date="2019-08" db="EMBL/GenBank/DDBJ databases">
        <authorList>
            <person name="Seo M.-J."/>
        </authorList>
    </citation>
    <scope>NUCLEOTIDE SEQUENCE [LARGE SCALE GENOMIC DNA]</scope>
    <source>
        <strain evidence="2 3">KIGAM108</strain>
    </source>
</reference>
<name>A0A5D6VH45_9BACT</name>
<proteinExistence type="predicted"/>
<evidence type="ECO:0000256" key="1">
    <source>
        <dbReference type="SAM" id="Phobius"/>
    </source>
</evidence>
<protein>
    <submittedName>
        <fullName evidence="2">Uncharacterized protein</fullName>
    </submittedName>
</protein>
<evidence type="ECO:0000313" key="3">
    <source>
        <dbReference type="Proteomes" id="UP000322791"/>
    </source>
</evidence>
<feature type="transmembrane region" description="Helical" evidence="1">
    <location>
        <begin position="110"/>
        <end position="129"/>
    </location>
</feature>
<feature type="transmembrane region" description="Helical" evidence="1">
    <location>
        <begin position="84"/>
        <end position="104"/>
    </location>
</feature>
<keyword evidence="1" id="KW-0472">Membrane</keyword>
<evidence type="ECO:0000313" key="2">
    <source>
        <dbReference type="EMBL" id="TYZ14422.1"/>
    </source>
</evidence>
<dbReference type="AlphaFoldDB" id="A0A5D6VH45"/>
<sequence length="185" mass="20940">MFFKIRLYSTAIVTFAIWSLLAWDYSHGGVPSHHILNNKDLPGISNWWGGLLLPCLTWFLVYRVQKMITHQNEPYETSDYQQYVLYRFAGALIFGVLLSVFFSFGYTDLAGNMILLLFPAALFFQLYRAECLLGFIIGMTYTFGGVLPVGIGLIFALISAVLYLLIRPGVLYIAMNVARKLSANK</sequence>
<keyword evidence="3" id="KW-1185">Reference proteome</keyword>
<feature type="transmembrane region" description="Helical" evidence="1">
    <location>
        <begin position="46"/>
        <end position="64"/>
    </location>
</feature>
<gene>
    <name evidence="2" type="ORF">FY528_01450</name>
</gene>
<dbReference type="Proteomes" id="UP000322791">
    <property type="component" value="Unassembled WGS sequence"/>
</dbReference>
<accession>A0A5D6VH45</accession>
<dbReference type="EMBL" id="VTHL01000001">
    <property type="protein sequence ID" value="TYZ14422.1"/>
    <property type="molecule type" value="Genomic_DNA"/>
</dbReference>
<feature type="transmembrane region" description="Helical" evidence="1">
    <location>
        <begin position="141"/>
        <end position="166"/>
    </location>
</feature>
<dbReference type="RefSeq" id="WP_149069205.1">
    <property type="nucleotide sequence ID" value="NZ_VTHL01000001.1"/>
</dbReference>